<dbReference type="FunCoup" id="H2ATC0">
    <property type="interactions" value="57"/>
</dbReference>
<protein>
    <recommendedName>
        <fullName evidence="3">DUF3533 domain-containing protein</fullName>
    </recommendedName>
</protein>
<feature type="compositionally biased region" description="Polar residues" evidence="1">
    <location>
        <begin position="23"/>
        <end position="38"/>
    </location>
</feature>
<dbReference type="AlphaFoldDB" id="H2ATC0"/>
<organism evidence="4 5">
    <name type="scientific">Kazachstania africana (strain ATCC 22294 / BCRC 22015 / CBS 2517 / CECT 1963 / NBRC 1671 / NRRL Y-8276)</name>
    <name type="common">Yeast</name>
    <name type="synonym">Kluyveromyces africanus</name>
    <dbReference type="NCBI Taxonomy" id="1071382"/>
    <lineage>
        <taxon>Eukaryota</taxon>
        <taxon>Fungi</taxon>
        <taxon>Dikarya</taxon>
        <taxon>Ascomycota</taxon>
        <taxon>Saccharomycotina</taxon>
        <taxon>Saccharomycetes</taxon>
        <taxon>Saccharomycetales</taxon>
        <taxon>Saccharomycetaceae</taxon>
        <taxon>Kazachstania</taxon>
    </lineage>
</organism>
<dbReference type="InParanoid" id="H2ATC0"/>
<keyword evidence="2" id="KW-1133">Transmembrane helix</keyword>
<proteinExistence type="predicted"/>
<dbReference type="Pfam" id="PF12051">
    <property type="entry name" value="DUF3533"/>
    <property type="match status" value="1"/>
</dbReference>
<feature type="transmembrane region" description="Helical" evidence="2">
    <location>
        <begin position="423"/>
        <end position="450"/>
    </location>
</feature>
<feature type="transmembrane region" description="Helical" evidence="2">
    <location>
        <begin position="133"/>
        <end position="158"/>
    </location>
</feature>
<sequence length="547" mass="62410">MTDPVHIYHSSSSNEAGVRNRSRSSVTLNSIGGENNNSEVYPQVESEVLGHIMTQSNIVYRSNASLNSSVTSIAETEQHYIPSIANRQSSQEARAPDDSQSILSKVLTAAMPNLKQSKTSYWSPRLQDKRHQVVLRFLLTNMVLICFILTIFVLFWGATYNTAHYYYRTKILAVIQDDIVSPDASILPMTAIFPALIAQLPGTWHVFNTSSFQDKYNVKSTEEINAKIISLVYDEKYFISFNVQPNVTERLYDSLTTNDSPAFNSTDLFESVYESGRDPINIKSFMLPLITSLQTSFQEYYTNTYLPGFLSNITLPTPVNSTKLSFATIMKFNFLDYRPFYDRILYGPAQVGAIYTMTLTVFQFLIYGPVHARMARILKPRHALIYRWSITCFTAFILSLFICTISAIYHVDFTLAFGKAGFIVYWMSTWLFMFAVAGANENVIGLIFLYRPQFTGIWVLSFVILNLAPTLFTMALDSPFYRYGYMMPLHNAVDIYRVIFLNVSKRKMGRNYGVLCAWIVLNGCLSIFILKYIRKVVERREAAMSTK</sequence>
<dbReference type="PANTHER" id="PTHR34814:SF1">
    <property type="entry name" value="NITROSOGUANIDINE RESISTANCE PROTEIN SNG1"/>
    <property type="match status" value="1"/>
</dbReference>
<dbReference type="GO" id="GO:0016020">
    <property type="term" value="C:membrane"/>
    <property type="evidence" value="ECO:0007669"/>
    <property type="project" value="TreeGrafter"/>
</dbReference>
<dbReference type="InterPro" id="IPR022703">
    <property type="entry name" value="DUF3533"/>
</dbReference>
<dbReference type="Proteomes" id="UP000005220">
    <property type="component" value="Chromosome 3"/>
</dbReference>
<dbReference type="KEGG" id="kaf:KAFR_0C06258"/>
<dbReference type="PANTHER" id="PTHR34814">
    <property type="entry name" value="NITROSOGUANIDINE RESISTANCE PROTEIN SNG1"/>
    <property type="match status" value="1"/>
</dbReference>
<feature type="transmembrane region" description="Helical" evidence="2">
    <location>
        <begin position="457"/>
        <end position="476"/>
    </location>
</feature>
<dbReference type="InterPro" id="IPR053001">
    <property type="entry name" value="MNNG_permease-like"/>
</dbReference>
<evidence type="ECO:0000256" key="2">
    <source>
        <dbReference type="SAM" id="Phobius"/>
    </source>
</evidence>
<name>H2ATC0_KAZAF</name>
<gene>
    <name evidence="4" type="primary">KAFR0C06258</name>
    <name evidence="4" type="ORF">KAFR_0C06258</name>
</gene>
<keyword evidence="5" id="KW-1185">Reference proteome</keyword>
<feature type="transmembrane region" description="Helical" evidence="2">
    <location>
        <begin position="388"/>
        <end position="411"/>
    </location>
</feature>
<evidence type="ECO:0000256" key="1">
    <source>
        <dbReference type="SAM" id="MobiDB-lite"/>
    </source>
</evidence>
<dbReference type="OrthoDB" id="2140105at2759"/>
<dbReference type="HOGENOM" id="CLU_020178_0_1_1"/>
<accession>H2ATC0</accession>
<keyword evidence="2" id="KW-0472">Membrane</keyword>
<evidence type="ECO:0000313" key="4">
    <source>
        <dbReference type="EMBL" id="CCF57620.1"/>
    </source>
</evidence>
<dbReference type="eggNOG" id="ENOG502QUA0">
    <property type="taxonomic scope" value="Eukaryota"/>
</dbReference>
<feature type="region of interest" description="Disordered" evidence="1">
    <location>
        <begin position="1"/>
        <end position="38"/>
    </location>
</feature>
<keyword evidence="2" id="KW-0812">Transmembrane</keyword>
<evidence type="ECO:0000259" key="3">
    <source>
        <dbReference type="Pfam" id="PF12051"/>
    </source>
</evidence>
<reference evidence="4 5" key="1">
    <citation type="journal article" date="2011" name="Proc. Natl. Acad. Sci. U.S.A.">
        <title>Evolutionary erosion of yeast sex chromosomes by mating-type switching accidents.</title>
        <authorList>
            <person name="Gordon J.L."/>
            <person name="Armisen D."/>
            <person name="Proux-Wera E."/>
            <person name="Oheigeartaigh S.S."/>
            <person name="Byrne K.P."/>
            <person name="Wolfe K.H."/>
        </authorList>
    </citation>
    <scope>NUCLEOTIDE SEQUENCE [LARGE SCALE GENOMIC DNA]</scope>
    <source>
        <strain evidence="5">ATCC 22294 / BCRC 22015 / CBS 2517 / CECT 1963 / NBRC 1671 / NRRL Y-8276</strain>
    </source>
</reference>
<evidence type="ECO:0000313" key="5">
    <source>
        <dbReference type="Proteomes" id="UP000005220"/>
    </source>
</evidence>
<dbReference type="RefSeq" id="XP_003956755.1">
    <property type="nucleotide sequence ID" value="XM_003956706.1"/>
</dbReference>
<feature type="transmembrane region" description="Helical" evidence="2">
    <location>
        <begin position="344"/>
        <end position="367"/>
    </location>
</feature>
<dbReference type="EMBL" id="HE650823">
    <property type="protein sequence ID" value="CCF57620.1"/>
    <property type="molecule type" value="Genomic_DNA"/>
</dbReference>
<dbReference type="GeneID" id="13885538"/>
<feature type="domain" description="DUF3533" evidence="3">
    <location>
        <begin position="141"/>
        <end position="523"/>
    </location>
</feature>
<feature type="transmembrane region" description="Helical" evidence="2">
    <location>
        <begin position="512"/>
        <end position="530"/>
    </location>
</feature>